<reference evidence="1 2" key="1">
    <citation type="submission" date="2016-03" db="EMBL/GenBank/DDBJ databases">
        <authorList>
            <person name="Ploux O."/>
        </authorList>
    </citation>
    <scope>NUCLEOTIDE SEQUENCE [LARGE SCALE GENOMIC DNA]</scope>
    <source>
        <strain evidence="1 2">URUG2</strain>
    </source>
</reference>
<dbReference type="EMBL" id="FJUY01000013">
    <property type="protein sequence ID" value="CZT22134.1"/>
    <property type="molecule type" value="Genomic_DNA"/>
</dbReference>
<dbReference type="Proteomes" id="UP000225277">
    <property type="component" value="Unassembled WGS sequence"/>
</dbReference>
<protein>
    <submittedName>
        <fullName evidence="1">Uncharacterized protein</fullName>
    </submittedName>
</protein>
<keyword evidence="2" id="KW-1185">Reference proteome</keyword>
<evidence type="ECO:0000313" key="2">
    <source>
        <dbReference type="Proteomes" id="UP000225277"/>
    </source>
</evidence>
<gene>
    <name evidence="1" type="ORF">RCC_08003</name>
</gene>
<accession>A0A2D3VGT4</accession>
<evidence type="ECO:0000313" key="1">
    <source>
        <dbReference type="EMBL" id="CZT22134.1"/>
    </source>
</evidence>
<dbReference type="RefSeq" id="XP_023629023.1">
    <property type="nucleotide sequence ID" value="XM_023773255.1"/>
</dbReference>
<sequence>MAAVSLKRLCEEFLLPEEERYINLPPTDSYPDVELEDPELKRGVQPAGKVDPLQLAIHNINTFKKNQPLTKPQDEALKKMKTWIEKYTAAEMTKLSSSAMSRFVLTFSKVFFLKDMPTKKMVVKFEKLNRKGKILYGDSKHLGKDKHRIRLDPRDHSRAKGVADHKIALLGTLFHECNHA</sequence>
<organism evidence="1 2">
    <name type="scientific">Ramularia collo-cygni</name>
    <dbReference type="NCBI Taxonomy" id="112498"/>
    <lineage>
        <taxon>Eukaryota</taxon>
        <taxon>Fungi</taxon>
        <taxon>Dikarya</taxon>
        <taxon>Ascomycota</taxon>
        <taxon>Pezizomycotina</taxon>
        <taxon>Dothideomycetes</taxon>
        <taxon>Dothideomycetidae</taxon>
        <taxon>Mycosphaerellales</taxon>
        <taxon>Mycosphaerellaceae</taxon>
        <taxon>Ramularia</taxon>
    </lineage>
</organism>
<proteinExistence type="predicted"/>
<dbReference type="AlphaFoldDB" id="A0A2D3VGT4"/>
<dbReference type="GeneID" id="35603104"/>
<name>A0A2D3VGT4_9PEZI</name>